<reference evidence="1" key="2">
    <citation type="journal article" date="2015" name="Data Brief">
        <title>Shoot transcriptome of the giant reed, Arundo donax.</title>
        <authorList>
            <person name="Barrero R.A."/>
            <person name="Guerrero F.D."/>
            <person name="Moolhuijzen P."/>
            <person name="Goolsby J.A."/>
            <person name="Tidwell J."/>
            <person name="Bellgard S.E."/>
            <person name="Bellgard M.I."/>
        </authorList>
    </citation>
    <scope>NUCLEOTIDE SEQUENCE</scope>
    <source>
        <tissue evidence="1">Shoot tissue taken approximately 20 cm above the soil surface</tissue>
    </source>
</reference>
<proteinExistence type="predicted"/>
<organism evidence="1">
    <name type="scientific">Arundo donax</name>
    <name type="common">Giant reed</name>
    <name type="synonym">Donax arundinaceus</name>
    <dbReference type="NCBI Taxonomy" id="35708"/>
    <lineage>
        <taxon>Eukaryota</taxon>
        <taxon>Viridiplantae</taxon>
        <taxon>Streptophyta</taxon>
        <taxon>Embryophyta</taxon>
        <taxon>Tracheophyta</taxon>
        <taxon>Spermatophyta</taxon>
        <taxon>Magnoliopsida</taxon>
        <taxon>Liliopsida</taxon>
        <taxon>Poales</taxon>
        <taxon>Poaceae</taxon>
        <taxon>PACMAD clade</taxon>
        <taxon>Arundinoideae</taxon>
        <taxon>Arundineae</taxon>
        <taxon>Arundo</taxon>
    </lineage>
</organism>
<protein>
    <submittedName>
        <fullName evidence="1">Uncharacterized protein</fullName>
    </submittedName>
</protein>
<dbReference type="AlphaFoldDB" id="A0A0A9CIA2"/>
<sequence length="29" mass="3252">MLNGCTSVFELTSPLCLFAQHTEIVRDLL</sequence>
<evidence type="ECO:0000313" key="1">
    <source>
        <dbReference type="EMBL" id="JAD75316.1"/>
    </source>
</evidence>
<name>A0A0A9CIA2_ARUDO</name>
<reference evidence="1" key="1">
    <citation type="submission" date="2014-09" db="EMBL/GenBank/DDBJ databases">
        <authorList>
            <person name="Magalhaes I.L.F."/>
            <person name="Oliveira U."/>
            <person name="Santos F.R."/>
            <person name="Vidigal T.H.D.A."/>
            <person name="Brescovit A.D."/>
            <person name="Santos A.J."/>
        </authorList>
    </citation>
    <scope>NUCLEOTIDE SEQUENCE</scope>
    <source>
        <tissue evidence="1">Shoot tissue taken approximately 20 cm above the soil surface</tissue>
    </source>
</reference>
<dbReference type="EMBL" id="GBRH01222579">
    <property type="protein sequence ID" value="JAD75316.1"/>
    <property type="molecule type" value="Transcribed_RNA"/>
</dbReference>
<accession>A0A0A9CIA2</accession>